<keyword evidence="6" id="KW-0804">Transcription</keyword>
<dbReference type="Pfam" id="PF01475">
    <property type="entry name" value="FUR"/>
    <property type="match status" value="1"/>
</dbReference>
<dbReference type="EMBL" id="JAHLFU010000017">
    <property type="protein sequence ID" value="MBU3852338.1"/>
    <property type="molecule type" value="Genomic_DNA"/>
</dbReference>
<keyword evidence="5" id="KW-0238">DNA-binding</keyword>
<evidence type="ECO:0000256" key="4">
    <source>
        <dbReference type="ARBA" id="ARBA00023015"/>
    </source>
</evidence>
<dbReference type="GO" id="GO:0008270">
    <property type="term" value="F:zinc ion binding"/>
    <property type="evidence" value="ECO:0007669"/>
    <property type="project" value="TreeGrafter"/>
</dbReference>
<dbReference type="InterPro" id="IPR043135">
    <property type="entry name" value="Fur_C"/>
</dbReference>
<comment type="caution">
    <text evidence="8">The sequence shown here is derived from an EMBL/GenBank/DDBJ whole genome shotgun (WGS) entry which is preliminary data.</text>
</comment>
<dbReference type="SUPFAM" id="SSF46785">
    <property type="entry name" value="Winged helix' DNA-binding domain"/>
    <property type="match status" value="1"/>
</dbReference>
<evidence type="ECO:0000256" key="6">
    <source>
        <dbReference type="ARBA" id="ARBA00023163"/>
    </source>
</evidence>
<dbReference type="PANTHER" id="PTHR33202:SF22">
    <property type="entry name" value="HYDROGEN PEROXIDE SENSITIVE REPRESSOR"/>
    <property type="match status" value="1"/>
</dbReference>
<evidence type="ECO:0000256" key="7">
    <source>
        <dbReference type="PIRSR" id="PIRSR602481-1"/>
    </source>
</evidence>
<feature type="binding site" evidence="7">
    <location>
        <position position="102"/>
    </location>
    <ligand>
        <name>Zn(2+)</name>
        <dbReference type="ChEBI" id="CHEBI:29105"/>
    </ligand>
</feature>
<feature type="binding site" evidence="7">
    <location>
        <position position="141"/>
    </location>
    <ligand>
        <name>Zn(2+)</name>
        <dbReference type="ChEBI" id="CHEBI:29105"/>
    </ligand>
</feature>
<organism evidence="8 9">
    <name type="scientific">Candidatus Paraprevotella stercoravium</name>
    <dbReference type="NCBI Taxonomy" id="2838725"/>
    <lineage>
        <taxon>Bacteria</taxon>
        <taxon>Pseudomonadati</taxon>
        <taxon>Bacteroidota</taxon>
        <taxon>Bacteroidia</taxon>
        <taxon>Bacteroidales</taxon>
        <taxon>Prevotellaceae</taxon>
        <taxon>Paraprevotella</taxon>
    </lineage>
</organism>
<gene>
    <name evidence="8" type="ORF">H9789_00640</name>
</gene>
<accession>A0A9E2L6A8</accession>
<dbReference type="Proteomes" id="UP000823865">
    <property type="component" value="Unassembled WGS sequence"/>
</dbReference>
<comment type="similarity">
    <text evidence="1">Belongs to the Fur family.</text>
</comment>
<dbReference type="Gene3D" id="3.30.1490.190">
    <property type="match status" value="1"/>
</dbReference>
<reference evidence="8" key="1">
    <citation type="journal article" date="2021" name="PeerJ">
        <title>Extensive microbial diversity within the chicken gut microbiome revealed by metagenomics and culture.</title>
        <authorList>
            <person name="Gilroy R."/>
            <person name="Ravi A."/>
            <person name="Getino M."/>
            <person name="Pursley I."/>
            <person name="Horton D.L."/>
            <person name="Alikhan N.F."/>
            <person name="Baker D."/>
            <person name="Gharbi K."/>
            <person name="Hall N."/>
            <person name="Watson M."/>
            <person name="Adriaenssens E.M."/>
            <person name="Foster-Nyarko E."/>
            <person name="Jarju S."/>
            <person name="Secka A."/>
            <person name="Antonio M."/>
            <person name="Oren A."/>
            <person name="Chaudhuri R.R."/>
            <person name="La Ragione R."/>
            <person name="Hildebrand F."/>
            <person name="Pallen M.J."/>
        </authorList>
    </citation>
    <scope>NUCLEOTIDE SEQUENCE</scope>
    <source>
        <strain evidence="8">G3-2149</strain>
    </source>
</reference>
<reference evidence="8" key="2">
    <citation type="submission" date="2021-04" db="EMBL/GenBank/DDBJ databases">
        <authorList>
            <person name="Gilroy R."/>
        </authorList>
    </citation>
    <scope>NUCLEOTIDE SEQUENCE</scope>
    <source>
        <strain evidence="8">G3-2149</strain>
    </source>
</reference>
<proteinExistence type="inferred from homology"/>
<dbReference type="AlphaFoldDB" id="A0A9E2L6A8"/>
<dbReference type="InterPro" id="IPR002481">
    <property type="entry name" value="FUR"/>
</dbReference>
<sequence>MKKQEIFSAEAEARMNSRGVKPTAVRLLVFSALHMAARPVSVADLEEALQTVDKSTIFRTLTLFLEHHLIHGIEDGSGSVKYELCHGEWDCSVRDMHLHFFCECCHRTFCFRDMPIPEVELPEGFAMHGVNFVIKGLCPECADK</sequence>
<evidence type="ECO:0000256" key="3">
    <source>
        <dbReference type="ARBA" id="ARBA00022833"/>
    </source>
</evidence>
<dbReference type="GO" id="GO:0000976">
    <property type="term" value="F:transcription cis-regulatory region binding"/>
    <property type="evidence" value="ECO:0007669"/>
    <property type="project" value="TreeGrafter"/>
</dbReference>
<dbReference type="GO" id="GO:0045892">
    <property type="term" value="P:negative regulation of DNA-templated transcription"/>
    <property type="evidence" value="ECO:0007669"/>
    <property type="project" value="TreeGrafter"/>
</dbReference>
<protein>
    <submittedName>
        <fullName evidence="8">Transcriptional repressor</fullName>
    </submittedName>
</protein>
<feature type="binding site" evidence="7">
    <location>
        <position position="105"/>
    </location>
    <ligand>
        <name>Zn(2+)</name>
        <dbReference type="ChEBI" id="CHEBI:29105"/>
    </ligand>
</feature>
<comment type="cofactor">
    <cofactor evidence="7">
        <name>Zn(2+)</name>
        <dbReference type="ChEBI" id="CHEBI:29105"/>
    </cofactor>
    <text evidence="7">Binds 1 zinc ion per subunit.</text>
</comment>
<dbReference type="PANTHER" id="PTHR33202">
    <property type="entry name" value="ZINC UPTAKE REGULATION PROTEIN"/>
    <property type="match status" value="1"/>
</dbReference>
<evidence type="ECO:0000256" key="1">
    <source>
        <dbReference type="ARBA" id="ARBA00007957"/>
    </source>
</evidence>
<dbReference type="InterPro" id="IPR036390">
    <property type="entry name" value="WH_DNA-bd_sf"/>
</dbReference>
<keyword evidence="3 7" id="KW-0862">Zinc</keyword>
<dbReference type="GO" id="GO:0003700">
    <property type="term" value="F:DNA-binding transcription factor activity"/>
    <property type="evidence" value="ECO:0007669"/>
    <property type="project" value="InterPro"/>
</dbReference>
<dbReference type="InterPro" id="IPR036388">
    <property type="entry name" value="WH-like_DNA-bd_sf"/>
</dbReference>
<feature type="binding site" evidence="7">
    <location>
        <position position="138"/>
    </location>
    <ligand>
        <name>Zn(2+)</name>
        <dbReference type="ChEBI" id="CHEBI:29105"/>
    </ligand>
</feature>
<evidence type="ECO:0000256" key="5">
    <source>
        <dbReference type="ARBA" id="ARBA00023125"/>
    </source>
</evidence>
<dbReference type="GO" id="GO:1900376">
    <property type="term" value="P:regulation of secondary metabolite biosynthetic process"/>
    <property type="evidence" value="ECO:0007669"/>
    <property type="project" value="TreeGrafter"/>
</dbReference>
<keyword evidence="2" id="KW-0678">Repressor</keyword>
<name>A0A9E2L6A8_9BACT</name>
<keyword evidence="4" id="KW-0805">Transcription regulation</keyword>
<evidence type="ECO:0000313" key="9">
    <source>
        <dbReference type="Proteomes" id="UP000823865"/>
    </source>
</evidence>
<keyword evidence="7" id="KW-0479">Metal-binding</keyword>
<dbReference type="Gene3D" id="1.10.10.10">
    <property type="entry name" value="Winged helix-like DNA-binding domain superfamily/Winged helix DNA-binding domain"/>
    <property type="match status" value="1"/>
</dbReference>
<evidence type="ECO:0000313" key="8">
    <source>
        <dbReference type="EMBL" id="MBU3852338.1"/>
    </source>
</evidence>
<evidence type="ECO:0000256" key="2">
    <source>
        <dbReference type="ARBA" id="ARBA00022491"/>
    </source>
</evidence>